<dbReference type="Pfam" id="PF00903">
    <property type="entry name" value="Glyoxalase"/>
    <property type="match status" value="1"/>
</dbReference>
<feature type="domain" description="VOC" evidence="1">
    <location>
        <begin position="4"/>
        <end position="130"/>
    </location>
</feature>
<accession>A0A2T5GTA6</accession>
<proteinExistence type="predicted"/>
<dbReference type="Proteomes" id="UP000244189">
    <property type="component" value="Unassembled WGS sequence"/>
</dbReference>
<protein>
    <recommendedName>
        <fullName evidence="1">VOC domain-containing protein</fullName>
    </recommendedName>
</protein>
<dbReference type="SUPFAM" id="SSF54593">
    <property type="entry name" value="Glyoxalase/Bleomycin resistance protein/Dihydroxybiphenyl dioxygenase"/>
    <property type="match status" value="1"/>
</dbReference>
<dbReference type="AlphaFoldDB" id="A0A2T5GTA6"/>
<dbReference type="EMBL" id="QAOG01000001">
    <property type="protein sequence ID" value="PTQ62554.1"/>
    <property type="molecule type" value="Genomic_DNA"/>
</dbReference>
<dbReference type="InterPro" id="IPR029068">
    <property type="entry name" value="Glyas_Bleomycin-R_OHBP_Dase"/>
</dbReference>
<evidence type="ECO:0000313" key="3">
    <source>
        <dbReference type="Proteomes" id="UP000244189"/>
    </source>
</evidence>
<dbReference type="CDD" id="cd08357">
    <property type="entry name" value="VOC_like"/>
    <property type="match status" value="1"/>
</dbReference>
<gene>
    <name evidence="2" type="ORF">C8J26_0835</name>
</gene>
<organism evidence="2 3">
    <name type="scientific">Sphingomonas aurantiaca</name>
    <dbReference type="NCBI Taxonomy" id="185949"/>
    <lineage>
        <taxon>Bacteria</taxon>
        <taxon>Pseudomonadati</taxon>
        <taxon>Pseudomonadota</taxon>
        <taxon>Alphaproteobacteria</taxon>
        <taxon>Sphingomonadales</taxon>
        <taxon>Sphingomonadaceae</taxon>
        <taxon>Sphingomonas</taxon>
    </lineage>
</organism>
<dbReference type="InterPro" id="IPR004360">
    <property type="entry name" value="Glyas_Fos-R_dOase_dom"/>
</dbReference>
<dbReference type="PANTHER" id="PTHR39434">
    <property type="match status" value="1"/>
</dbReference>
<name>A0A2T5GTA6_9SPHN</name>
<dbReference type="PROSITE" id="PS51819">
    <property type="entry name" value="VOC"/>
    <property type="match status" value="1"/>
</dbReference>
<dbReference type="Gene3D" id="3.10.180.10">
    <property type="entry name" value="2,3-Dihydroxybiphenyl 1,2-Dioxygenase, domain 1"/>
    <property type="match status" value="1"/>
</dbReference>
<sequence length="139" mass="15161">MTLRPFHLAFPVHDLDAARSFYGSTLGCPEGRSSDHWIDFDLFGHQIVAHLDPSAKPVAVENAVDGHAVPVPHFGVVLTMDDWTALSERVTAAGITFGIAPHIRFKGQPGEQATMFFLDPSGNALEFKAFAHDDMIFAT</sequence>
<comment type="caution">
    <text evidence="2">The sequence shown here is derived from an EMBL/GenBank/DDBJ whole genome shotgun (WGS) entry which is preliminary data.</text>
</comment>
<evidence type="ECO:0000259" key="1">
    <source>
        <dbReference type="PROSITE" id="PS51819"/>
    </source>
</evidence>
<reference evidence="2 3" key="1">
    <citation type="submission" date="2018-04" db="EMBL/GenBank/DDBJ databases">
        <title>Genomic Encyclopedia of Type Strains, Phase III (KMG-III): the genomes of soil and plant-associated and newly described type strains.</title>
        <authorList>
            <person name="Whitman W."/>
        </authorList>
    </citation>
    <scope>NUCLEOTIDE SEQUENCE [LARGE SCALE GENOMIC DNA]</scope>
    <source>
        <strain evidence="2 3">MA101b</strain>
    </source>
</reference>
<dbReference type="RefSeq" id="WP_107956790.1">
    <property type="nucleotide sequence ID" value="NZ_JASPFP010000001.1"/>
</dbReference>
<keyword evidence="3" id="KW-1185">Reference proteome</keyword>
<evidence type="ECO:0000313" key="2">
    <source>
        <dbReference type="EMBL" id="PTQ62554.1"/>
    </source>
</evidence>
<dbReference type="InterPro" id="IPR037523">
    <property type="entry name" value="VOC_core"/>
</dbReference>
<dbReference type="PANTHER" id="PTHR39434:SF1">
    <property type="entry name" value="VOC DOMAIN-CONTAINING PROTEIN"/>
    <property type="match status" value="1"/>
</dbReference>